<dbReference type="AlphaFoldDB" id="A0A9D1NRT4"/>
<comment type="caution">
    <text evidence="4">The sequence shown here is derived from an EMBL/GenBank/DDBJ whole genome shotgun (WGS) entry which is preliminary data.</text>
</comment>
<organism evidence="4 5">
    <name type="scientific">Candidatus Pullilachnospira stercoravium</name>
    <dbReference type="NCBI Taxonomy" id="2840913"/>
    <lineage>
        <taxon>Bacteria</taxon>
        <taxon>Bacillati</taxon>
        <taxon>Bacillota</taxon>
        <taxon>Clostridia</taxon>
        <taxon>Lachnospirales</taxon>
        <taxon>Lachnospiraceae</taxon>
        <taxon>Lachnospiraceae incertae sedis</taxon>
        <taxon>Candidatus Pullilachnospira</taxon>
    </lineage>
</organism>
<dbReference type="InterPro" id="IPR008254">
    <property type="entry name" value="Flavodoxin/NO_synth"/>
</dbReference>
<gene>
    <name evidence="4" type="ORF">IAA63_00760</name>
</gene>
<accession>A0A9D1NRT4</accession>
<evidence type="ECO:0000259" key="3">
    <source>
        <dbReference type="Pfam" id="PF12682"/>
    </source>
</evidence>
<dbReference type="Gene3D" id="3.40.50.360">
    <property type="match status" value="1"/>
</dbReference>
<evidence type="ECO:0000256" key="2">
    <source>
        <dbReference type="SAM" id="SignalP"/>
    </source>
</evidence>
<evidence type="ECO:0000313" key="5">
    <source>
        <dbReference type="Proteomes" id="UP000886723"/>
    </source>
</evidence>
<dbReference type="PANTHER" id="PTHR39201:SF1">
    <property type="entry name" value="FLAVODOXIN-LIKE DOMAIN-CONTAINING PROTEIN"/>
    <property type="match status" value="1"/>
</dbReference>
<feature type="signal peptide" evidence="2">
    <location>
        <begin position="1"/>
        <end position="21"/>
    </location>
</feature>
<sequence length="257" mass="27284">MKKWTALLLTALLMISLNACSSETEGSSEEKSAPSASQTLETEEPVSEPVETETPGSEAAVSEAPMEENPDTNLLVAYFSYAENAELPDGVDASSTASIQVWNDEITGNTGVVAAMIADATGADLFSIETVEKYPDTYDETVDQGQEERNVGARPELATHVENLDSYEVIFLGFPNWWGDMPMAVYSFLDEVDLSGKTIVPFVTSGGSGFSDTISTIESMESGASVQEGLSVSGSSAAGAQDQVTEWLDGLGYIAQE</sequence>
<dbReference type="InterPro" id="IPR029039">
    <property type="entry name" value="Flavoprotein-like_sf"/>
</dbReference>
<dbReference type="SUPFAM" id="SSF52218">
    <property type="entry name" value="Flavoproteins"/>
    <property type="match status" value="1"/>
</dbReference>
<dbReference type="Proteomes" id="UP000886723">
    <property type="component" value="Unassembled WGS sequence"/>
</dbReference>
<dbReference type="Pfam" id="PF12682">
    <property type="entry name" value="Flavodoxin_4"/>
    <property type="match status" value="1"/>
</dbReference>
<keyword evidence="2" id="KW-0732">Signal</keyword>
<feature type="domain" description="Flavodoxin-like" evidence="3">
    <location>
        <begin position="107"/>
        <end position="249"/>
    </location>
</feature>
<proteinExistence type="predicted"/>
<dbReference type="EMBL" id="DVON01000022">
    <property type="protein sequence ID" value="HIV11656.1"/>
    <property type="molecule type" value="Genomic_DNA"/>
</dbReference>
<evidence type="ECO:0000256" key="1">
    <source>
        <dbReference type="SAM" id="MobiDB-lite"/>
    </source>
</evidence>
<reference evidence="4" key="2">
    <citation type="journal article" date="2021" name="PeerJ">
        <title>Extensive microbial diversity within the chicken gut microbiome revealed by metagenomics and culture.</title>
        <authorList>
            <person name="Gilroy R."/>
            <person name="Ravi A."/>
            <person name="Getino M."/>
            <person name="Pursley I."/>
            <person name="Horton D.L."/>
            <person name="Alikhan N.F."/>
            <person name="Baker D."/>
            <person name="Gharbi K."/>
            <person name="Hall N."/>
            <person name="Watson M."/>
            <person name="Adriaenssens E.M."/>
            <person name="Foster-Nyarko E."/>
            <person name="Jarju S."/>
            <person name="Secka A."/>
            <person name="Antonio M."/>
            <person name="Oren A."/>
            <person name="Chaudhuri R.R."/>
            <person name="La Ragione R."/>
            <person name="Hildebrand F."/>
            <person name="Pallen M.J."/>
        </authorList>
    </citation>
    <scope>NUCLEOTIDE SEQUENCE</scope>
    <source>
        <strain evidence="4">ChiBcec2-4451</strain>
    </source>
</reference>
<dbReference type="GO" id="GO:0010181">
    <property type="term" value="F:FMN binding"/>
    <property type="evidence" value="ECO:0007669"/>
    <property type="project" value="InterPro"/>
</dbReference>
<dbReference type="GO" id="GO:0016651">
    <property type="term" value="F:oxidoreductase activity, acting on NAD(P)H"/>
    <property type="evidence" value="ECO:0007669"/>
    <property type="project" value="UniProtKB-ARBA"/>
</dbReference>
<reference evidence="4" key="1">
    <citation type="submission" date="2020-10" db="EMBL/GenBank/DDBJ databases">
        <authorList>
            <person name="Gilroy R."/>
        </authorList>
    </citation>
    <scope>NUCLEOTIDE SEQUENCE</scope>
    <source>
        <strain evidence="4">ChiBcec2-4451</strain>
    </source>
</reference>
<feature type="region of interest" description="Disordered" evidence="1">
    <location>
        <begin position="21"/>
        <end position="68"/>
    </location>
</feature>
<protein>
    <submittedName>
        <fullName evidence="4">NAD(P)H-dependent oxidoreductase</fullName>
    </submittedName>
</protein>
<evidence type="ECO:0000313" key="4">
    <source>
        <dbReference type="EMBL" id="HIV11656.1"/>
    </source>
</evidence>
<dbReference type="PANTHER" id="PTHR39201">
    <property type="entry name" value="EXPORTED PROTEIN-RELATED"/>
    <property type="match status" value="1"/>
</dbReference>
<name>A0A9D1NRT4_9FIRM</name>
<feature type="chain" id="PRO_5039086606" evidence="2">
    <location>
        <begin position="22"/>
        <end position="257"/>
    </location>
</feature>